<dbReference type="OMA" id="PINIDRQ"/>
<feature type="compositionally biased region" description="Polar residues" evidence="5">
    <location>
        <begin position="581"/>
        <end position="593"/>
    </location>
</feature>
<dbReference type="GO" id="GO:0005737">
    <property type="term" value="C:cytoplasm"/>
    <property type="evidence" value="ECO:0007669"/>
    <property type="project" value="UniProtKB-SubCell"/>
</dbReference>
<comment type="caution">
    <text evidence="8">The sequence shown here is derived from an EMBL/GenBank/DDBJ whole genome shotgun (WGS) entry which is preliminary data.</text>
</comment>
<name>A0A401P9M7_SCYTO</name>
<evidence type="ECO:0000256" key="1">
    <source>
        <dbReference type="ARBA" id="ARBA00004496"/>
    </source>
</evidence>
<dbReference type="Pfam" id="PF00615">
    <property type="entry name" value="RGS"/>
    <property type="match status" value="1"/>
</dbReference>
<dbReference type="Gene3D" id="1.10.167.10">
    <property type="entry name" value="Regulator of G-protein Signalling 4, domain 2"/>
    <property type="match status" value="1"/>
</dbReference>
<dbReference type="GO" id="GO:0005634">
    <property type="term" value="C:nucleus"/>
    <property type="evidence" value="ECO:0007669"/>
    <property type="project" value="TreeGrafter"/>
</dbReference>
<dbReference type="GO" id="GO:0007165">
    <property type="term" value="P:signal transduction"/>
    <property type="evidence" value="ECO:0007669"/>
    <property type="project" value="InterPro"/>
</dbReference>
<evidence type="ECO:0000259" key="7">
    <source>
        <dbReference type="PROSITE" id="PS50898"/>
    </source>
</evidence>
<reference evidence="8 9" key="1">
    <citation type="journal article" date="2018" name="Nat. Ecol. Evol.">
        <title>Shark genomes provide insights into elasmobranch evolution and the origin of vertebrates.</title>
        <authorList>
            <person name="Hara Y"/>
            <person name="Yamaguchi K"/>
            <person name="Onimaru K"/>
            <person name="Kadota M"/>
            <person name="Koyanagi M"/>
            <person name="Keeley SD"/>
            <person name="Tatsumi K"/>
            <person name="Tanaka K"/>
            <person name="Motone F"/>
            <person name="Kageyama Y"/>
            <person name="Nozu R"/>
            <person name="Adachi N"/>
            <person name="Nishimura O"/>
            <person name="Nakagawa R"/>
            <person name="Tanegashima C"/>
            <person name="Kiyatake I"/>
            <person name="Matsumoto R"/>
            <person name="Murakumo K"/>
            <person name="Nishida K"/>
            <person name="Terakita A"/>
            <person name="Kuratani S"/>
            <person name="Sato K"/>
            <person name="Hyodo S Kuraku.S."/>
        </authorList>
    </citation>
    <scope>NUCLEOTIDE SEQUENCE [LARGE SCALE GENOMIC DNA]</scope>
</reference>
<keyword evidence="2" id="KW-0343">GTPase activation</keyword>
<dbReference type="STRING" id="75743.A0A401P9M7"/>
<organism evidence="8 9">
    <name type="scientific">Scyliorhinus torazame</name>
    <name type="common">Cloudy catshark</name>
    <name type="synonym">Catulus torazame</name>
    <dbReference type="NCBI Taxonomy" id="75743"/>
    <lineage>
        <taxon>Eukaryota</taxon>
        <taxon>Metazoa</taxon>
        <taxon>Chordata</taxon>
        <taxon>Craniata</taxon>
        <taxon>Vertebrata</taxon>
        <taxon>Chondrichthyes</taxon>
        <taxon>Elasmobranchii</taxon>
        <taxon>Galeomorphii</taxon>
        <taxon>Galeoidea</taxon>
        <taxon>Carcharhiniformes</taxon>
        <taxon>Scyliorhinidae</taxon>
        <taxon>Scyliorhinus</taxon>
    </lineage>
</organism>
<dbReference type="SMART" id="SM00455">
    <property type="entry name" value="RBD"/>
    <property type="match status" value="2"/>
</dbReference>
<keyword evidence="3" id="KW-0963">Cytoplasm</keyword>
<dbReference type="InterPro" id="IPR016137">
    <property type="entry name" value="RGS"/>
</dbReference>
<dbReference type="GO" id="GO:0008277">
    <property type="term" value="P:regulation of G protein-coupled receptor signaling pathway"/>
    <property type="evidence" value="ECO:0007669"/>
    <property type="project" value="TreeGrafter"/>
</dbReference>
<dbReference type="InterPro" id="IPR046993">
    <property type="entry name" value="RBD2_RGS14"/>
</dbReference>
<evidence type="ECO:0000313" key="8">
    <source>
        <dbReference type="EMBL" id="GCB69794.1"/>
    </source>
</evidence>
<dbReference type="SMART" id="SM00390">
    <property type="entry name" value="GoLoco"/>
    <property type="match status" value="1"/>
</dbReference>
<dbReference type="FunFam" id="1.10.167.10:FF:000001">
    <property type="entry name" value="Putative regulator of g-protein signaling 12"/>
    <property type="match status" value="1"/>
</dbReference>
<accession>A0A401P9M7</accession>
<dbReference type="GO" id="GO:0005096">
    <property type="term" value="F:GTPase activator activity"/>
    <property type="evidence" value="ECO:0007669"/>
    <property type="project" value="UniProtKB-KW"/>
</dbReference>
<dbReference type="Gene3D" id="1.10.196.10">
    <property type="match status" value="1"/>
</dbReference>
<dbReference type="InterPro" id="IPR029071">
    <property type="entry name" value="Ubiquitin-like_domsf"/>
</dbReference>
<dbReference type="GO" id="GO:0051301">
    <property type="term" value="P:cell division"/>
    <property type="evidence" value="ECO:0007669"/>
    <property type="project" value="TreeGrafter"/>
</dbReference>
<dbReference type="PRINTS" id="PR01301">
    <property type="entry name" value="RGSPROTEIN"/>
</dbReference>
<dbReference type="InterPro" id="IPR003116">
    <property type="entry name" value="RBD_dom"/>
</dbReference>
<dbReference type="SMART" id="SM00315">
    <property type="entry name" value="RGS"/>
    <property type="match status" value="1"/>
</dbReference>
<evidence type="ECO:0000256" key="4">
    <source>
        <dbReference type="ARBA" id="ARBA00022737"/>
    </source>
</evidence>
<dbReference type="Gene3D" id="3.10.20.90">
    <property type="entry name" value="Phosphatidylinositol 3-kinase Catalytic Subunit, Chain A, domain 1"/>
    <property type="match status" value="2"/>
</dbReference>
<dbReference type="SUPFAM" id="SSF54236">
    <property type="entry name" value="Ubiquitin-like"/>
    <property type="match status" value="2"/>
</dbReference>
<dbReference type="InterPro" id="IPR036305">
    <property type="entry name" value="RGS_sf"/>
</dbReference>
<feature type="domain" description="RBD" evidence="7">
    <location>
        <begin position="389"/>
        <end position="459"/>
    </location>
</feature>
<dbReference type="InterPro" id="IPR044926">
    <property type="entry name" value="RGS_subdomain_2"/>
</dbReference>
<dbReference type="Pfam" id="PF02196">
    <property type="entry name" value="RBD"/>
    <property type="match status" value="1"/>
</dbReference>
<evidence type="ECO:0000313" key="9">
    <source>
        <dbReference type="Proteomes" id="UP000288216"/>
    </source>
</evidence>
<dbReference type="CDD" id="cd17139">
    <property type="entry name" value="RBD2_RGS14"/>
    <property type="match status" value="1"/>
</dbReference>
<comment type="subcellular location">
    <subcellularLocation>
        <location evidence="1">Cytoplasm</location>
    </subcellularLocation>
</comment>
<dbReference type="EMBL" id="BFAA01003234">
    <property type="protein sequence ID" value="GCB69794.1"/>
    <property type="molecule type" value="Genomic_DNA"/>
</dbReference>
<evidence type="ECO:0000259" key="6">
    <source>
        <dbReference type="PROSITE" id="PS50132"/>
    </source>
</evidence>
<dbReference type="InterPro" id="IPR046995">
    <property type="entry name" value="RGS10/12/14-like"/>
</dbReference>
<keyword evidence="4" id="KW-0677">Repeat</keyword>
<dbReference type="Proteomes" id="UP000288216">
    <property type="component" value="Unassembled WGS sequence"/>
</dbReference>
<feature type="region of interest" description="Disordered" evidence="5">
    <location>
        <begin position="567"/>
        <end position="616"/>
    </location>
</feature>
<dbReference type="OrthoDB" id="196547at2759"/>
<dbReference type="PANTHER" id="PTHR45945:SF2">
    <property type="entry name" value="REGULATOR OF G-PROTEIN SIGNALING 14"/>
    <property type="match status" value="1"/>
</dbReference>
<protein>
    <recommendedName>
        <fullName evidence="10">Regulator of G-protein signaling 14</fullName>
    </recommendedName>
</protein>
<evidence type="ECO:0000256" key="3">
    <source>
        <dbReference type="ARBA" id="ARBA00022490"/>
    </source>
</evidence>
<feature type="compositionally biased region" description="Basic and acidic residues" evidence="5">
    <location>
        <begin position="203"/>
        <end position="213"/>
    </location>
</feature>
<keyword evidence="9" id="KW-1185">Reference proteome</keyword>
<dbReference type="PROSITE" id="PS50898">
    <property type="entry name" value="RBD"/>
    <property type="match status" value="2"/>
</dbReference>
<evidence type="ECO:0008006" key="10">
    <source>
        <dbReference type="Google" id="ProtNLM"/>
    </source>
</evidence>
<feature type="compositionally biased region" description="Basic and acidic residues" evidence="5">
    <location>
        <begin position="232"/>
        <end position="244"/>
    </location>
</feature>
<evidence type="ECO:0000256" key="2">
    <source>
        <dbReference type="ARBA" id="ARBA00022468"/>
    </source>
</evidence>
<feature type="region of interest" description="Disordered" evidence="5">
    <location>
        <begin position="195"/>
        <end position="259"/>
    </location>
</feature>
<dbReference type="AlphaFoldDB" id="A0A401P9M7"/>
<dbReference type="GO" id="GO:0005886">
    <property type="term" value="C:plasma membrane"/>
    <property type="evidence" value="ECO:0007669"/>
    <property type="project" value="TreeGrafter"/>
</dbReference>
<dbReference type="PANTHER" id="PTHR45945">
    <property type="entry name" value="REGULATOR OF G-PROTEIN SIGNALING LOCO"/>
    <property type="match status" value="1"/>
</dbReference>
<gene>
    <name evidence="8" type="ORF">scyTo_0008452</name>
</gene>
<dbReference type="InterPro" id="IPR003109">
    <property type="entry name" value="GoLoco_motif"/>
</dbReference>
<dbReference type="PROSITE" id="PS50877">
    <property type="entry name" value="GOLOCO"/>
    <property type="match status" value="1"/>
</dbReference>
<feature type="domain" description="RBD" evidence="7">
    <location>
        <begin position="316"/>
        <end position="387"/>
    </location>
</feature>
<evidence type="ECO:0000256" key="5">
    <source>
        <dbReference type="SAM" id="MobiDB-lite"/>
    </source>
</evidence>
<dbReference type="PROSITE" id="PS50132">
    <property type="entry name" value="RGS"/>
    <property type="match status" value="1"/>
</dbReference>
<dbReference type="GO" id="GO:0007051">
    <property type="term" value="P:spindle organization"/>
    <property type="evidence" value="ECO:0007669"/>
    <property type="project" value="TreeGrafter"/>
</dbReference>
<proteinExistence type="predicted"/>
<dbReference type="SUPFAM" id="SSF48097">
    <property type="entry name" value="Regulator of G-protein signaling, RGS"/>
    <property type="match status" value="1"/>
</dbReference>
<feature type="domain" description="RGS" evidence="6">
    <location>
        <begin position="67"/>
        <end position="184"/>
    </location>
</feature>
<dbReference type="Pfam" id="PF02188">
    <property type="entry name" value="GoLoco"/>
    <property type="match status" value="1"/>
</dbReference>
<dbReference type="InterPro" id="IPR024066">
    <property type="entry name" value="RGS_subdom1/3"/>
</dbReference>
<sequence length="626" mass="71215">MEGWQWPFLMEVSILEWRQAMDDTCELNITEVDGCGSDQSLNSNASLPNVQGTACYAERSVASWAVSFERLLQDPVGVKYFTEFLKKEFSAENILFWQACERFQQIPADDLDQLSKIASEIYNTYLSSNSLSPINIDRQAHLEKDVLNDPTSNMFKAQQLQIFNLMKFDSYTRFVKSSLYQQCVLAEVECQPLPGNNSQERSPALEHRYDKEKKQQKKLKSGKSFNGIPQDSYDRKGGNLEKQIRRSKSKLNRKNEKRDSFGGDFVESNGFSLSRCESQGSVYSTASVELGFLSSLQARTESERPSPEIEKEKKVRYCCVYLPDKTASLVMIRPGLTIRELLANICERHGIPLAATSVYMAGSEKKSLLLDQDSMILCDQEVRVEKKILFELELVPVERKLWVTAKPGKTVSEALQPFLIKYNLNAKEVEAKISGESQPLKLDVTVSCLENQRVILDHKPELSRQEAIKSPSRLSPCLKQQQSPMHIKETLEIPSHSLQTSRRNRVKGKYEERKELYRKTYDVEALFEMLAKAQSCRADDQRGLLKKEDLVLPDFLQLPEELAGISLQPAESHRRREKGTRNLTCPKSGNTSGVPKEEPTPNISTTQGTRQEDLTEAKYVCPRTAF</sequence>